<keyword evidence="3" id="KW-0808">Transferase</keyword>
<dbReference type="InterPro" id="IPR050161">
    <property type="entry name" value="Siro_Cobalamin_biosynth"/>
</dbReference>
<protein>
    <recommendedName>
        <fullName evidence="1">uroporphyrinogen-III C-methyltransferase</fullName>
        <ecNumber evidence="1">2.1.1.107</ecNumber>
    </recommendedName>
</protein>
<dbReference type="Pfam" id="PF00590">
    <property type="entry name" value="TP_methylase"/>
    <property type="match status" value="1"/>
</dbReference>
<evidence type="ECO:0000256" key="4">
    <source>
        <dbReference type="ARBA" id="ARBA00022691"/>
    </source>
</evidence>
<dbReference type="EC" id="2.1.1.107" evidence="1"/>
<dbReference type="EMBL" id="BARS01019226">
    <property type="protein sequence ID" value="GAF88508.1"/>
    <property type="molecule type" value="Genomic_DNA"/>
</dbReference>
<dbReference type="SUPFAM" id="SSF53790">
    <property type="entry name" value="Tetrapyrrole methylase"/>
    <property type="match status" value="1"/>
</dbReference>
<evidence type="ECO:0000259" key="6">
    <source>
        <dbReference type="Pfam" id="PF00590"/>
    </source>
</evidence>
<dbReference type="FunFam" id="3.40.1010.10:FF:000001">
    <property type="entry name" value="Siroheme synthase"/>
    <property type="match status" value="1"/>
</dbReference>
<feature type="non-terminal residue" evidence="7">
    <location>
        <position position="1"/>
    </location>
</feature>
<keyword evidence="5" id="KW-0627">Porphyrin biosynthesis</keyword>
<dbReference type="NCBIfam" id="NF004790">
    <property type="entry name" value="PRK06136.1"/>
    <property type="match status" value="1"/>
</dbReference>
<sequence>LSPVEQFQWFSRQGILICENFKVFFIFPKSHIKHKMLQGKVYFVGAGPGDIELITRKGYQLICQADVILHDHLIPPELLQLAKPTAEVISVGKFASWHTMPQSQINKLLLEKAKSNKVVVRLKGGDPYLFGRGGEEAEACADAGVDFEVVPGITSALAAACYGGIPPTHRDYTSNVAIVTGHRKGSEQIEIPKAGTVIFLMGVANIEKNINSLVEKGWPKETKIAAIEHGTCYNQRVVTGTLENFLQKVKQATLRTPAVFIVGKVVELQGKLN</sequence>
<dbReference type="CDD" id="cd11642">
    <property type="entry name" value="SUMT"/>
    <property type="match status" value="1"/>
</dbReference>
<dbReference type="NCBIfam" id="TIGR01469">
    <property type="entry name" value="cobA_cysG_Cterm"/>
    <property type="match status" value="1"/>
</dbReference>
<dbReference type="Gene3D" id="3.40.1010.10">
    <property type="entry name" value="Cobalt-precorrin-4 Transmethylase, Domain 1"/>
    <property type="match status" value="1"/>
</dbReference>
<dbReference type="InterPro" id="IPR006366">
    <property type="entry name" value="CobA/CysG_C"/>
</dbReference>
<dbReference type="InterPro" id="IPR000878">
    <property type="entry name" value="4pyrrol_Mease"/>
</dbReference>
<proteinExistence type="predicted"/>
<comment type="caution">
    <text evidence="7">The sequence shown here is derived from an EMBL/GenBank/DDBJ whole genome shotgun (WGS) entry which is preliminary data.</text>
</comment>
<dbReference type="GO" id="GO:0032259">
    <property type="term" value="P:methylation"/>
    <property type="evidence" value="ECO:0007669"/>
    <property type="project" value="UniProtKB-KW"/>
</dbReference>
<accession>X0T4W3</accession>
<dbReference type="InterPro" id="IPR014776">
    <property type="entry name" value="4pyrrole_Mease_sub2"/>
</dbReference>
<organism evidence="7">
    <name type="scientific">marine sediment metagenome</name>
    <dbReference type="NCBI Taxonomy" id="412755"/>
    <lineage>
        <taxon>unclassified sequences</taxon>
        <taxon>metagenomes</taxon>
        <taxon>ecological metagenomes</taxon>
    </lineage>
</organism>
<dbReference type="PANTHER" id="PTHR45790:SF3">
    <property type="entry name" value="S-ADENOSYL-L-METHIONINE-DEPENDENT UROPORPHYRINOGEN III METHYLTRANSFERASE, CHLOROPLASTIC"/>
    <property type="match status" value="1"/>
</dbReference>
<keyword evidence="4" id="KW-0949">S-adenosyl-L-methionine</keyword>
<name>X0T4W3_9ZZZZ</name>
<dbReference type="AlphaFoldDB" id="X0T4W3"/>
<feature type="domain" description="Tetrapyrrole methylase" evidence="6">
    <location>
        <begin position="40"/>
        <end position="244"/>
    </location>
</feature>
<evidence type="ECO:0000313" key="7">
    <source>
        <dbReference type="EMBL" id="GAF88508.1"/>
    </source>
</evidence>
<dbReference type="PANTHER" id="PTHR45790">
    <property type="entry name" value="SIROHEME SYNTHASE-RELATED"/>
    <property type="match status" value="1"/>
</dbReference>
<evidence type="ECO:0000256" key="3">
    <source>
        <dbReference type="ARBA" id="ARBA00022679"/>
    </source>
</evidence>
<keyword evidence="2" id="KW-0489">Methyltransferase</keyword>
<evidence type="ECO:0000256" key="2">
    <source>
        <dbReference type="ARBA" id="ARBA00022603"/>
    </source>
</evidence>
<dbReference type="GO" id="GO:0004851">
    <property type="term" value="F:uroporphyrin-III C-methyltransferase activity"/>
    <property type="evidence" value="ECO:0007669"/>
    <property type="project" value="UniProtKB-EC"/>
</dbReference>
<reference evidence="7" key="1">
    <citation type="journal article" date="2014" name="Front. Microbiol.">
        <title>High frequency of phylogenetically diverse reductive dehalogenase-homologous genes in deep subseafloor sedimentary metagenomes.</title>
        <authorList>
            <person name="Kawai M."/>
            <person name="Futagami T."/>
            <person name="Toyoda A."/>
            <person name="Takaki Y."/>
            <person name="Nishi S."/>
            <person name="Hori S."/>
            <person name="Arai W."/>
            <person name="Tsubouchi T."/>
            <person name="Morono Y."/>
            <person name="Uchiyama I."/>
            <person name="Ito T."/>
            <person name="Fujiyama A."/>
            <person name="Inagaki F."/>
            <person name="Takami H."/>
        </authorList>
    </citation>
    <scope>NUCLEOTIDE SEQUENCE</scope>
    <source>
        <strain evidence="7">Expedition CK06-06</strain>
    </source>
</reference>
<dbReference type="Gene3D" id="3.30.950.10">
    <property type="entry name" value="Methyltransferase, Cobalt-precorrin-4 Transmethylase, Domain 2"/>
    <property type="match status" value="1"/>
</dbReference>
<evidence type="ECO:0000256" key="1">
    <source>
        <dbReference type="ARBA" id="ARBA00012162"/>
    </source>
</evidence>
<dbReference type="InterPro" id="IPR035996">
    <property type="entry name" value="4pyrrol_Methylase_sf"/>
</dbReference>
<dbReference type="GO" id="GO:0019354">
    <property type="term" value="P:siroheme biosynthetic process"/>
    <property type="evidence" value="ECO:0007669"/>
    <property type="project" value="InterPro"/>
</dbReference>
<evidence type="ECO:0000256" key="5">
    <source>
        <dbReference type="ARBA" id="ARBA00023244"/>
    </source>
</evidence>
<dbReference type="InterPro" id="IPR014777">
    <property type="entry name" value="4pyrrole_Mease_sub1"/>
</dbReference>
<gene>
    <name evidence="7" type="ORF">S01H1_31183</name>
</gene>